<dbReference type="KEGG" id="cgn:OK18_00800"/>
<dbReference type="PATRIC" id="fig|1324352.5.peg.175"/>
<keyword evidence="1" id="KW-0175">Coiled coil</keyword>
<evidence type="ECO:0000256" key="2">
    <source>
        <dbReference type="SAM" id="SignalP"/>
    </source>
</evidence>
<sequence length="410" mass="43551">MKKSILFIALLAGLKCTVVSAQAGNVGINTSAPGSTLDVNGSFAATYNVVSLPNYAVSPSDFFISYNGTSDGVFTLPASVTGTGSFKGRVYTIKNNTPFNITVTPAGSEKINGSTNITIAANQSLQLINTGLTGSATTWEGTITNNSITASNGLTISGADVRLGGLLSQGTTITNNGNALNINGTAFGTTFSSSGAVGIGTSSPVGRFHLASPDFGAYNGLRIEDTSGANAAIFTITPGYLHSTPCGTCVTLDFSGEGYIGFTDHIVPSLDGIFSSGVPTNRWSAIYAVNGVIQTSDLRLKKDIQNTQYGLEAVMKMRPVEYNWRDGKGKHMVGFIAQEMEKIIPEAVEKPKGNEENYGMNYNQLIPVLTRAIQEQQNMILRQQDIIDKQNIENKNLMNEIEQIKKKIGL</sequence>
<protein>
    <recommendedName>
        <fullName evidence="3">Peptidase S74 domain-containing protein</fullName>
    </recommendedName>
</protein>
<dbReference type="Proteomes" id="UP000035213">
    <property type="component" value="Chromosome"/>
</dbReference>
<dbReference type="AlphaFoldDB" id="A0A0G3M044"/>
<feature type="chain" id="PRO_5005185010" description="Peptidase S74 domain-containing protein" evidence="2">
    <location>
        <begin position="24"/>
        <end position="410"/>
    </location>
</feature>
<keyword evidence="2" id="KW-0732">Signal</keyword>
<evidence type="ECO:0000313" key="4">
    <source>
        <dbReference type="EMBL" id="AKK71368.1"/>
    </source>
</evidence>
<accession>A0A0G3M044</accession>
<reference evidence="4 5" key="1">
    <citation type="submission" date="2014-11" db="EMBL/GenBank/DDBJ databases">
        <authorList>
            <person name="Park G.-S."/>
            <person name="Hong S.-J."/>
            <person name="Jung B.K."/>
            <person name="Khan A.R."/>
            <person name="Kwak Y."/>
            <person name="Shin J.-H."/>
        </authorList>
    </citation>
    <scope>NUCLEOTIDE SEQUENCE [LARGE SCALE GENOMIC DNA]</scope>
    <source>
        <strain evidence="4 5">DSM 27622</strain>
    </source>
</reference>
<feature type="signal peptide" evidence="2">
    <location>
        <begin position="1"/>
        <end position="23"/>
    </location>
</feature>
<name>A0A0G3M044_CHRGL</name>
<evidence type="ECO:0000313" key="5">
    <source>
        <dbReference type="Proteomes" id="UP000035213"/>
    </source>
</evidence>
<dbReference type="RefSeq" id="WP_053326760.1">
    <property type="nucleotide sequence ID" value="NZ_CP009928.1"/>
</dbReference>
<feature type="coiled-coil region" evidence="1">
    <location>
        <begin position="380"/>
        <end position="407"/>
    </location>
</feature>
<dbReference type="InterPro" id="IPR036388">
    <property type="entry name" value="WH-like_DNA-bd_sf"/>
</dbReference>
<proteinExistence type="predicted"/>
<dbReference type="Pfam" id="PF13884">
    <property type="entry name" value="Peptidase_S74"/>
    <property type="match status" value="1"/>
</dbReference>
<evidence type="ECO:0000259" key="3">
    <source>
        <dbReference type="PROSITE" id="PS51688"/>
    </source>
</evidence>
<evidence type="ECO:0000256" key="1">
    <source>
        <dbReference type="SAM" id="Coils"/>
    </source>
</evidence>
<gene>
    <name evidence="4" type="ORF">OK18_00800</name>
</gene>
<dbReference type="InterPro" id="IPR030392">
    <property type="entry name" value="S74_ICA"/>
</dbReference>
<dbReference type="STRING" id="1324352.OK18_00800"/>
<dbReference type="PROSITE" id="PS51688">
    <property type="entry name" value="ICA"/>
    <property type="match status" value="1"/>
</dbReference>
<dbReference type="EMBL" id="CP009928">
    <property type="protein sequence ID" value="AKK71368.1"/>
    <property type="molecule type" value="Genomic_DNA"/>
</dbReference>
<dbReference type="Gene3D" id="1.10.10.10">
    <property type="entry name" value="Winged helix-like DNA-binding domain superfamily/Winged helix DNA-binding domain"/>
    <property type="match status" value="1"/>
</dbReference>
<dbReference type="OrthoDB" id="1218874at2"/>
<organism evidence="4 5">
    <name type="scientific">Chryseobacterium gallinarum</name>
    <dbReference type="NCBI Taxonomy" id="1324352"/>
    <lineage>
        <taxon>Bacteria</taxon>
        <taxon>Pseudomonadati</taxon>
        <taxon>Bacteroidota</taxon>
        <taxon>Flavobacteriia</taxon>
        <taxon>Flavobacteriales</taxon>
        <taxon>Weeksellaceae</taxon>
        <taxon>Chryseobacterium group</taxon>
        <taxon>Chryseobacterium</taxon>
    </lineage>
</organism>
<feature type="domain" description="Peptidase S74" evidence="3">
    <location>
        <begin position="296"/>
        <end position="387"/>
    </location>
</feature>